<proteinExistence type="predicted"/>
<organism evidence="1 2">
    <name type="scientific">Peronospora matthiolae</name>
    <dbReference type="NCBI Taxonomy" id="2874970"/>
    <lineage>
        <taxon>Eukaryota</taxon>
        <taxon>Sar</taxon>
        <taxon>Stramenopiles</taxon>
        <taxon>Oomycota</taxon>
        <taxon>Peronosporomycetes</taxon>
        <taxon>Peronosporales</taxon>
        <taxon>Peronosporaceae</taxon>
        <taxon>Peronospora</taxon>
    </lineage>
</organism>
<evidence type="ECO:0008006" key="3">
    <source>
        <dbReference type="Google" id="ProtNLM"/>
    </source>
</evidence>
<comment type="caution">
    <text evidence="1">The sequence shown here is derived from an EMBL/GenBank/DDBJ whole genome shotgun (WGS) entry which is preliminary data.</text>
</comment>
<accession>A0AAV1V9Z2</accession>
<dbReference type="AlphaFoldDB" id="A0AAV1V9Z2"/>
<reference evidence="1" key="1">
    <citation type="submission" date="2024-01" db="EMBL/GenBank/DDBJ databases">
        <authorList>
            <person name="Webb A."/>
        </authorList>
    </citation>
    <scope>NUCLEOTIDE SEQUENCE</scope>
    <source>
        <strain evidence="1">Pm1</strain>
    </source>
</reference>
<protein>
    <recommendedName>
        <fullName evidence="3">Integrase catalytic domain-containing protein</fullName>
    </recommendedName>
</protein>
<dbReference type="EMBL" id="CAKLBY020000302">
    <property type="protein sequence ID" value="CAK7943406.1"/>
    <property type="molecule type" value="Genomic_DNA"/>
</dbReference>
<evidence type="ECO:0000313" key="2">
    <source>
        <dbReference type="Proteomes" id="UP001162060"/>
    </source>
</evidence>
<name>A0AAV1V9Z2_9STRA</name>
<evidence type="ECO:0000313" key="1">
    <source>
        <dbReference type="EMBL" id="CAK7943406.1"/>
    </source>
</evidence>
<gene>
    <name evidence="1" type="ORF">PM001_LOCUS28556</name>
</gene>
<dbReference type="Proteomes" id="UP001162060">
    <property type="component" value="Unassembled WGS sequence"/>
</dbReference>
<sequence length="47" mass="5323">MGISLEGGAKYALTFVDEHSRYVSIILFKIKSKVTGKLEEFKTMLEN</sequence>